<keyword evidence="3 4" id="KW-0539">Nucleus</keyword>
<dbReference type="SUPFAM" id="SSF82199">
    <property type="entry name" value="SET domain"/>
    <property type="match status" value="1"/>
</dbReference>
<dbReference type="InterPro" id="IPR046341">
    <property type="entry name" value="SET_dom_sf"/>
</dbReference>
<evidence type="ECO:0000256" key="2">
    <source>
        <dbReference type="ARBA" id="ARBA00022454"/>
    </source>
</evidence>
<dbReference type="SMART" id="SM00466">
    <property type="entry name" value="SRA"/>
    <property type="match status" value="1"/>
</dbReference>
<evidence type="ECO:0000313" key="9">
    <source>
        <dbReference type="Proteomes" id="UP001174677"/>
    </source>
</evidence>
<organism evidence="8 9">
    <name type="scientific">Hevea brasiliensis</name>
    <name type="common">Para rubber tree</name>
    <name type="synonym">Siphonia brasiliensis</name>
    <dbReference type="NCBI Taxonomy" id="3981"/>
    <lineage>
        <taxon>Eukaryota</taxon>
        <taxon>Viridiplantae</taxon>
        <taxon>Streptophyta</taxon>
        <taxon>Embryophyta</taxon>
        <taxon>Tracheophyta</taxon>
        <taxon>Spermatophyta</taxon>
        <taxon>Magnoliopsida</taxon>
        <taxon>eudicotyledons</taxon>
        <taxon>Gunneridae</taxon>
        <taxon>Pentapetalae</taxon>
        <taxon>rosids</taxon>
        <taxon>fabids</taxon>
        <taxon>Malpighiales</taxon>
        <taxon>Euphorbiaceae</taxon>
        <taxon>Crotonoideae</taxon>
        <taxon>Micrandreae</taxon>
        <taxon>Hevea</taxon>
    </lineage>
</organism>
<evidence type="ECO:0000259" key="5">
    <source>
        <dbReference type="PROSITE" id="PS50280"/>
    </source>
</evidence>
<dbReference type="SUPFAM" id="SSF88697">
    <property type="entry name" value="PUA domain-like"/>
    <property type="match status" value="1"/>
</dbReference>
<evidence type="ECO:0000256" key="4">
    <source>
        <dbReference type="PROSITE-ProRule" id="PRU00358"/>
    </source>
</evidence>
<feature type="domain" description="Pre-SET" evidence="6">
    <location>
        <begin position="396"/>
        <end position="456"/>
    </location>
</feature>
<gene>
    <name evidence="8" type="ORF">P3X46_030728</name>
</gene>
<dbReference type="PANTHER" id="PTHR45660">
    <property type="entry name" value="HISTONE-LYSINE N-METHYLTRANSFERASE SETMAR"/>
    <property type="match status" value="1"/>
</dbReference>
<dbReference type="SMART" id="SM00317">
    <property type="entry name" value="SET"/>
    <property type="match status" value="1"/>
</dbReference>
<name>A0ABQ9KL34_HEVBR</name>
<sequence length="599" mass="68932">MDCPSRLVGAKWKAKDDLHLKAPFKRILKELYVKRDFGKQNSHSIAKDIVLTNGYEKQDHYLVPEDTLSNDDLVEATLVSKDNVLVDGNVDTFHVSKYTTIGEGKYVLEVNSNIGGQHPYAMGAKEESSPGRKEVKEVLRLFHEVCEELLKENRKAIMKKPNIRQFAAFILRDRHNWLNTIKILGSVPGVEVGDEFQFRAELCVIGLHQQFWKGIDYVEKDGIKLATSIVSSGRYPNFMNSSDVLTYSGEGGNPMVRNKWPLKDQVLKHGNLALKNNMERKTPVRVIFKICKSSKLSTYVYDGLYHVEKCWQERGKFAKLVFKFKLRRLSGQPKRTRGLIFRLDKYSFSSDGVLLSDSFENKKKEAVIVMNTLDYKRSLPHADKTHSLVSNQCMSIGCDCIDGCSDSEDCSCKIKNGKVVPYDYNECLVRRKAYIFECGPFCKCYDSCINRVSQRGIRFQFQLFMNKSRRWGVRSKEYIQAGSFVCEYFGVKQAKEGKVSEIEHLFDMVNNKQICQNDHMLPLCNLLNTSFSKEDECLAIDVTNFENLGCFINHSYYPNLQVQKVFYGDSQTPHLMLFAMKDILPLRELTYDYKSRTKF</sequence>
<dbReference type="Proteomes" id="UP001174677">
    <property type="component" value="Chromosome 17"/>
</dbReference>
<dbReference type="PROSITE" id="PS51015">
    <property type="entry name" value="YDG"/>
    <property type="match status" value="1"/>
</dbReference>
<dbReference type="SMART" id="SM00468">
    <property type="entry name" value="PreSET"/>
    <property type="match status" value="1"/>
</dbReference>
<evidence type="ECO:0000256" key="3">
    <source>
        <dbReference type="ARBA" id="ARBA00023242"/>
    </source>
</evidence>
<dbReference type="InterPro" id="IPR051357">
    <property type="entry name" value="H3K9_HMTase_SUVAR3-9"/>
</dbReference>
<dbReference type="Pfam" id="PF00856">
    <property type="entry name" value="SET"/>
    <property type="match status" value="1"/>
</dbReference>
<evidence type="ECO:0000313" key="8">
    <source>
        <dbReference type="EMBL" id="KAJ9140041.1"/>
    </source>
</evidence>
<feature type="domain" description="SET" evidence="5">
    <location>
        <begin position="459"/>
        <end position="594"/>
    </location>
</feature>
<evidence type="ECO:0000259" key="7">
    <source>
        <dbReference type="PROSITE" id="PS51015"/>
    </source>
</evidence>
<evidence type="ECO:0000259" key="6">
    <source>
        <dbReference type="PROSITE" id="PS50867"/>
    </source>
</evidence>
<evidence type="ECO:0000256" key="1">
    <source>
        <dbReference type="ARBA" id="ARBA00004584"/>
    </source>
</evidence>
<dbReference type="Pfam" id="PF02182">
    <property type="entry name" value="SAD_SRA"/>
    <property type="match status" value="1"/>
</dbReference>
<comment type="caution">
    <text evidence="8">The sequence shown here is derived from an EMBL/GenBank/DDBJ whole genome shotgun (WGS) entry which is preliminary data.</text>
</comment>
<comment type="subcellular location">
    <subcellularLocation>
        <location evidence="1">Chromosome</location>
        <location evidence="1">Centromere</location>
    </subcellularLocation>
    <subcellularLocation>
        <location evidence="4">Nucleus</location>
    </subcellularLocation>
</comment>
<keyword evidence="9" id="KW-1185">Reference proteome</keyword>
<dbReference type="InterPro" id="IPR001214">
    <property type="entry name" value="SET_dom"/>
</dbReference>
<dbReference type="InterPro" id="IPR036987">
    <property type="entry name" value="SRA-YDG_sf"/>
</dbReference>
<evidence type="ECO:0008006" key="10">
    <source>
        <dbReference type="Google" id="ProtNLM"/>
    </source>
</evidence>
<protein>
    <recommendedName>
        <fullName evidence="10">SET domain-containing protein</fullName>
    </recommendedName>
</protein>
<dbReference type="Gene3D" id="2.170.270.10">
    <property type="entry name" value="SET domain"/>
    <property type="match status" value="1"/>
</dbReference>
<feature type="domain" description="YDG" evidence="7">
    <location>
        <begin position="185"/>
        <end position="328"/>
    </location>
</feature>
<dbReference type="PROSITE" id="PS50867">
    <property type="entry name" value="PRE_SET"/>
    <property type="match status" value="1"/>
</dbReference>
<dbReference type="Gene3D" id="2.30.280.10">
    <property type="entry name" value="SRA-YDG"/>
    <property type="match status" value="1"/>
</dbReference>
<reference evidence="8" key="1">
    <citation type="journal article" date="2023" name="Plant Biotechnol. J.">
        <title>Chromosome-level wild Hevea brasiliensis genome provides new tools for genomic-assisted breeding and valuable loci to elevate rubber yield.</title>
        <authorList>
            <person name="Cheng H."/>
            <person name="Song X."/>
            <person name="Hu Y."/>
            <person name="Wu T."/>
            <person name="Yang Q."/>
            <person name="An Z."/>
            <person name="Feng S."/>
            <person name="Deng Z."/>
            <person name="Wu W."/>
            <person name="Zeng X."/>
            <person name="Tu M."/>
            <person name="Wang X."/>
            <person name="Huang H."/>
        </authorList>
    </citation>
    <scope>NUCLEOTIDE SEQUENCE</scope>
    <source>
        <strain evidence="8">MT/VB/25A 57/8</strain>
    </source>
</reference>
<dbReference type="EMBL" id="JARPOI010000017">
    <property type="protein sequence ID" value="KAJ9140041.1"/>
    <property type="molecule type" value="Genomic_DNA"/>
</dbReference>
<dbReference type="InterPro" id="IPR003105">
    <property type="entry name" value="SRA_YDG"/>
</dbReference>
<dbReference type="Pfam" id="PF05033">
    <property type="entry name" value="Pre-SET"/>
    <property type="match status" value="1"/>
</dbReference>
<dbReference type="InterPro" id="IPR015947">
    <property type="entry name" value="PUA-like_sf"/>
</dbReference>
<dbReference type="PANTHER" id="PTHR45660:SF46">
    <property type="entry name" value="HISTONE-LYSINE N-METHYLTRANSFERASE, H3 LYSINE-9 SPECIFIC SUVH6"/>
    <property type="match status" value="1"/>
</dbReference>
<dbReference type="PROSITE" id="PS50280">
    <property type="entry name" value="SET"/>
    <property type="match status" value="1"/>
</dbReference>
<proteinExistence type="predicted"/>
<dbReference type="InterPro" id="IPR007728">
    <property type="entry name" value="Pre-SET_dom"/>
</dbReference>
<keyword evidence="2" id="KW-0158">Chromosome</keyword>
<accession>A0ABQ9KL34</accession>